<name>A0AAV7SYA2_PLEWA</name>
<evidence type="ECO:0000313" key="2">
    <source>
        <dbReference type="Proteomes" id="UP001066276"/>
    </source>
</evidence>
<gene>
    <name evidence="1" type="ORF">NDU88_001095</name>
</gene>
<accession>A0AAV7SYA2</accession>
<dbReference type="AlphaFoldDB" id="A0AAV7SYA2"/>
<organism evidence="1 2">
    <name type="scientific">Pleurodeles waltl</name>
    <name type="common">Iberian ribbed newt</name>
    <dbReference type="NCBI Taxonomy" id="8319"/>
    <lineage>
        <taxon>Eukaryota</taxon>
        <taxon>Metazoa</taxon>
        <taxon>Chordata</taxon>
        <taxon>Craniata</taxon>
        <taxon>Vertebrata</taxon>
        <taxon>Euteleostomi</taxon>
        <taxon>Amphibia</taxon>
        <taxon>Batrachia</taxon>
        <taxon>Caudata</taxon>
        <taxon>Salamandroidea</taxon>
        <taxon>Salamandridae</taxon>
        <taxon>Pleurodelinae</taxon>
        <taxon>Pleurodeles</taxon>
    </lineage>
</organism>
<proteinExistence type="predicted"/>
<keyword evidence="2" id="KW-1185">Reference proteome</keyword>
<sequence>MTRTALLCPLASVCTYTHGHWSNKGPRGEEGERALGGPRAPALDNHFLPKVSIILQRYYFGKRKQMDDESIEDFVTALRKLASSCNFGENLEERIRDRFMLECKCDKVFMIVPDNAPFIISWRRVNCYKVFILKEVADFIIMKYGTLLTV</sequence>
<evidence type="ECO:0008006" key="3">
    <source>
        <dbReference type="Google" id="ProtNLM"/>
    </source>
</evidence>
<dbReference type="Proteomes" id="UP001066276">
    <property type="component" value="Chromosome 4_1"/>
</dbReference>
<reference evidence="1" key="1">
    <citation type="journal article" date="2022" name="bioRxiv">
        <title>Sequencing and chromosome-scale assembly of the giantPleurodeles waltlgenome.</title>
        <authorList>
            <person name="Brown T."/>
            <person name="Elewa A."/>
            <person name="Iarovenko S."/>
            <person name="Subramanian E."/>
            <person name="Araus A.J."/>
            <person name="Petzold A."/>
            <person name="Susuki M."/>
            <person name="Suzuki K.-i.T."/>
            <person name="Hayashi T."/>
            <person name="Toyoda A."/>
            <person name="Oliveira C."/>
            <person name="Osipova E."/>
            <person name="Leigh N.D."/>
            <person name="Simon A."/>
            <person name="Yun M.H."/>
        </authorList>
    </citation>
    <scope>NUCLEOTIDE SEQUENCE</scope>
    <source>
        <strain evidence="1">20211129_DDA</strain>
        <tissue evidence="1">Liver</tissue>
    </source>
</reference>
<evidence type="ECO:0000313" key="1">
    <source>
        <dbReference type="EMBL" id="KAJ1169189.1"/>
    </source>
</evidence>
<dbReference type="PANTHER" id="PTHR33198">
    <property type="entry name" value="ANK_REP_REGION DOMAIN-CONTAINING PROTEIN-RELATED"/>
    <property type="match status" value="1"/>
</dbReference>
<dbReference type="EMBL" id="JANPWB010000007">
    <property type="protein sequence ID" value="KAJ1169189.1"/>
    <property type="molecule type" value="Genomic_DNA"/>
</dbReference>
<comment type="caution">
    <text evidence="1">The sequence shown here is derived from an EMBL/GenBank/DDBJ whole genome shotgun (WGS) entry which is preliminary data.</text>
</comment>
<protein>
    <recommendedName>
        <fullName evidence="3">Retrotransposon gag domain-containing protein</fullName>
    </recommendedName>
</protein>